<name>A0A518B3F9_9BACT</name>
<evidence type="ECO:0000256" key="1">
    <source>
        <dbReference type="ARBA" id="ARBA00004651"/>
    </source>
</evidence>
<keyword evidence="5 8" id="KW-0472">Membrane</keyword>
<evidence type="ECO:0000256" key="6">
    <source>
        <dbReference type="RuleBase" id="RU004057"/>
    </source>
</evidence>
<evidence type="ECO:0000256" key="5">
    <source>
        <dbReference type="ARBA" id="ARBA00023136"/>
    </source>
</evidence>
<dbReference type="Pfam" id="PF01618">
    <property type="entry name" value="MotA_ExbB"/>
    <property type="match status" value="1"/>
</dbReference>
<keyword evidence="3 8" id="KW-0812">Transmembrane</keyword>
<dbReference type="PANTHER" id="PTHR30625:SF11">
    <property type="entry name" value="MOTA_TOLQ_EXBB PROTON CHANNEL DOMAIN-CONTAINING PROTEIN"/>
    <property type="match status" value="1"/>
</dbReference>
<dbReference type="GO" id="GO:0017038">
    <property type="term" value="P:protein import"/>
    <property type="evidence" value="ECO:0007669"/>
    <property type="project" value="TreeGrafter"/>
</dbReference>
<feature type="transmembrane region" description="Helical" evidence="8">
    <location>
        <begin position="100"/>
        <end position="122"/>
    </location>
</feature>
<feature type="compositionally biased region" description="Basic and acidic residues" evidence="7">
    <location>
        <begin position="38"/>
        <end position="48"/>
    </location>
</feature>
<keyword evidence="2" id="KW-1003">Cell membrane</keyword>
<dbReference type="EMBL" id="CP036279">
    <property type="protein sequence ID" value="QDU61472.1"/>
    <property type="molecule type" value="Genomic_DNA"/>
</dbReference>
<dbReference type="KEGG" id="knv:Pan216_23320"/>
<reference evidence="10 11" key="1">
    <citation type="submission" date="2019-02" db="EMBL/GenBank/DDBJ databases">
        <title>Deep-cultivation of Planctomycetes and their phenomic and genomic characterization uncovers novel biology.</title>
        <authorList>
            <person name="Wiegand S."/>
            <person name="Jogler M."/>
            <person name="Boedeker C."/>
            <person name="Pinto D."/>
            <person name="Vollmers J."/>
            <person name="Rivas-Marin E."/>
            <person name="Kohn T."/>
            <person name="Peeters S.H."/>
            <person name="Heuer A."/>
            <person name="Rast P."/>
            <person name="Oberbeckmann S."/>
            <person name="Bunk B."/>
            <person name="Jeske O."/>
            <person name="Meyerdierks A."/>
            <person name="Storesund J.E."/>
            <person name="Kallscheuer N."/>
            <person name="Luecker S."/>
            <person name="Lage O.M."/>
            <person name="Pohl T."/>
            <person name="Merkel B.J."/>
            <person name="Hornburger P."/>
            <person name="Mueller R.-W."/>
            <person name="Bruemmer F."/>
            <person name="Labrenz M."/>
            <person name="Spormann A.M."/>
            <person name="Op den Camp H."/>
            <person name="Overmann J."/>
            <person name="Amann R."/>
            <person name="Jetten M.S.M."/>
            <person name="Mascher T."/>
            <person name="Medema M.H."/>
            <person name="Devos D.P."/>
            <person name="Kaster A.-K."/>
            <person name="Ovreas L."/>
            <person name="Rohde M."/>
            <person name="Galperin M.Y."/>
            <person name="Jogler C."/>
        </authorList>
    </citation>
    <scope>NUCLEOTIDE SEQUENCE [LARGE SCALE GENOMIC DNA]</scope>
    <source>
        <strain evidence="10 11">Pan216</strain>
    </source>
</reference>
<evidence type="ECO:0000256" key="8">
    <source>
        <dbReference type="SAM" id="Phobius"/>
    </source>
</evidence>
<keyword evidence="6" id="KW-0813">Transport</keyword>
<feature type="transmembrane region" description="Helical" evidence="8">
    <location>
        <begin position="134"/>
        <end position="153"/>
    </location>
</feature>
<keyword evidence="4 8" id="KW-1133">Transmembrane helix</keyword>
<dbReference type="PANTHER" id="PTHR30625">
    <property type="entry name" value="PROTEIN TOLQ"/>
    <property type="match status" value="1"/>
</dbReference>
<evidence type="ECO:0000313" key="10">
    <source>
        <dbReference type="EMBL" id="QDU61472.1"/>
    </source>
</evidence>
<accession>A0A518B3F9</accession>
<evidence type="ECO:0000256" key="2">
    <source>
        <dbReference type="ARBA" id="ARBA00022475"/>
    </source>
</evidence>
<organism evidence="10 11">
    <name type="scientific">Kolteria novifilia</name>
    <dbReference type="NCBI Taxonomy" id="2527975"/>
    <lineage>
        <taxon>Bacteria</taxon>
        <taxon>Pseudomonadati</taxon>
        <taxon>Planctomycetota</taxon>
        <taxon>Planctomycetia</taxon>
        <taxon>Kolteriales</taxon>
        <taxon>Kolteriaceae</taxon>
        <taxon>Kolteria</taxon>
    </lineage>
</organism>
<dbReference type="AlphaFoldDB" id="A0A518B3F9"/>
<feature type="compositionally biased region" description="Low complexity" evidence="7">
    <location>
        <begin position="80"/>
        <end position="92"/>
    </location>
</feature>
<evidence type="ECO:0000259" key="9">
    <source>
        <dbReference type="Pfam" id="PF01618"/>
    </source>
</evidence>
<dbReference type="GO" id="GO:0005886">
    <property type="term" value="C:plasma membrane"/>
    <property type="evidence" value="ECO:0007669"/>
    <property type="project" value="UniProtKB-SubCell"/>
</dbReference>
<dbReference type="RefSeq" id="WP_145258059.1">
    <property type="nucleotide sequence ID" value="NZ_CP036279.1"/>
</dbReference>
<feature type="domain" description="MotA/TolQ/ExbB proton channel" evidence="9">
    <location>
        <begin position="209"/>
        <end position="323"/>
    </location>
</feature>
<protein>
    <recommendedName>
        <fullName evidence="9">MotA/TolQ/ExbB proton channel domain-containing protein</fullName>
    </recommendedName>
</protein>
<feature type="region of interest" description="Disordered" evidence="7">
    <location>
        <begin position="38"/>
        <end position="92"/>
    </location>
</feature>
<comment type="subcellular location">
    <subcellularLocation>
        <location evidence="1">Cell membrane</location>
        <topology evidence="1">Multi-pass membrane protein</topology>
    </subcellularLocation>
    <subcellularLocation>
        <location evidence="6">Membrane</location>
        <topology evidence="6">Multi-pass membrane protein</topology>
    </subcellularLocation>
</comment>
<evidence type="ECO:0000256" key="4">
    <source>
        <dbReference type="ARBA" id="ARBA00022989"/>
    </source>
</evidence>
<gene>
    <name evidence="10" type="ORF">Pan216_23320</name>
</gene>
<evidence type="ECO:0000256" key="3">
    <source>
        <dbReference type="ARBA" id="ARBA00022692"/>
    </source>
</evidence>
<sequence length="581" mass="63796">MYFEFVCTKCDKKLKVREENIGRRVRCPYCHHSQVVSRDESPEDDKMPWDAGADSPSKPSSPDQSPAVGGEKRPAPSGKSSTTQHSGGSESGESCTEVSLGFSAAVGFAIFVVFYGALFPFRHLFIGELFYERGWVPIALVFLMGWSAAILVLKQRKLSRQKESMLFDLLPNDIGELITVKNAGEFTKHVRSLPVQPTESFLVNRVLRGLEHFRVLKSNPEVADRLSSQSDIDANAVGSSYTMLKVFIWAIPILGFIGTVMGISDAVGGFSGSLSGAQDISVLKDSLNSVTGGLATAFDTTLIALVMSICVMIPTSTMQKSEEDLLNWVDEYCNENLLKRLKDVNRDRPTTASIDEGAMQQAIDGAMANHHAELRTWTKKLEAIGATLGDENRKSWKEIDDQLQVRQTKYLKQVDTLAAKLGEKQASIVGSLESVGRSLADTQRLLAENFSQVSKAAEARAEATLVEAEQERQKVEGGLADLVRELRDSIEGLTQSTRKSSETTMELIGQVAERSIDAQSEMIDSVRKSSHELTECLGNVETGVSSLNGVLERLGERQVVVENRIEPRRGGWSFFSRSNGS</sequence>
<proteinExistence type="inferred from homology"/>
<feature type="transmembrane region" description="Helical" evidence="8">
    <location>
        <begin position="290"/>
        <end position="313"/>
    </location>
</feature>
<keyword evidence="6" id="KW-0653">Protein transport</keyword>
<dbReference type="InterPro" id="IPR002898">
    <property type="entry name" value="MotA_ExbB_proton_chnl"/>
</dbReference>
<evidence type="ECO:0000256" key="7">
    <source>
        <dbReference type="SAM" id="MobiDB-lite"/>
    </source>
</evidence>
<comment type="similarity">
    <text evidence="6">Belongs to the exbB/tolQ family.</text>
</comment>
<dbReference type="OrthoDB" id="5290956at2"/>
<feature type="compositionally biased region" description="Low complexity" evidence="7">
    <location>
        <begin position="50"/>
        <end position="67"/>
    </location>
</feature>
<evidence type="ECO:0000313" key="11">
    <source>
        <dbReference type="Proteomes" id="UP000317093"/>
    </source>
</evidence>
<dbReference type="InterPro" id="IPR050790">
    <property type="entry name" value="ExbB/TolQ_transport"/>
</dbReference>
<dbReference type="Proteomes" id="UP000317093">
    <property type="component" value="Chromosome"/>
</dbReference>
<keyword evidence="11" id="KW-1185">Reference proteome</keyword>
<feature type="transmembrane region" description="Helical" evidence="8">
    <location>
        <begin position="246"/>
        <end position="270"/>
    </location>
</feature>